<organism evidence="2 3">
    <name type="scientific">Plakobranchus ocellatus</name>
    <dbReference type="NCBI Taxonomy" id="259542"/>
    <lineage>
        <taxon>Eukaryota</taxon>
        <taxon>Metazoa</taxon>
        <taxon>Spiralia</taxon>
        <taxon>Lophotrochozoa</taxon>
        <taxon>Mollusca</taxon>
        <taxon>Gastropoda</taxon>
        <taxon>Heterobranchia</taxon>
        <taxon>Euthyneura</taxon>
        <taxon>Panpulmonata</taxon>
        <taxon>Sacoglossa</taxon>
        <taxon>Placobranchoidea</taxon>
        <taxon>Plakobranchidae</taxon>
        <taxon>Plakobranchus</taxon>
    </lineage>
</organism>
<feature type="compositionally biased region" description="Basic and acidic residues" evidence="1">
    <location>
        <begin position="300"/>
        <end position="310"/>
    </location>
</feature>
<protein>
    <recommendedName>
        <fullName evidence="4">Telomere length regulation protein TEL2 homolog</fullName>
    </recommendedName>
</protein>
<feature type="compositionally biased region" description="Basic and acidic residues" evidence="1">
    <location>
        <begin position="705"/>
        <end position="724"/>
    </location>
</feature>
<sequence>MAEHSEQTTIRNDEGNKNEISTAVQLVNAIIEKWRTNMTEDDETDSFASEVARGLTMAGISQRGQEVVEMHALLLKSLLDQPCKPVDSSPLPENCITWKEYFHLLTNNELAWHEIAYHTVPFMTLGAANCYLQHLLGHLTCKITGKGVTLQDIALCVLGLNIGLGFTLDLLSLQENPDNEYVSAAEESHLQTVVSITARCLDIVLSAVDWESGLQKFFISADLLKVALHQLLLVVFLACPILSVDSTRSQLAKYVVREQNPAALNKSSGEETKRKKKSLKQQREESGRQHEEMPMVELSLIRKENGEEGTRQTGPNDESSARLLDKSEDDLCHSMQTVLVRNFCQKTIEAFKSNLMEDCYSRLVLTFCSKSYSDKHVLYDSLRKAAASPAPSLIGRHQLSSLFLSQQVFPLLWYLAQQNDPPDSSLYHSRKPQELLSQLEKVFISFDKLESPAQEVMIHIRAQEKVFPSQLFWLHQSEADMILASGREIGGEEDLDLLSRTVKKKEHGWRELLGCGLLNSDFQGWWKKGFLKLFWANEASLATEQNVIRMLSSLCQAVQSQESGLCDRVVVEDIRKLLSVMFKRLPTVLQESIVLQHLDLFDTSQNRISTVSSPEAENLPANDADSADYLIALKNSHGLKAASHKMSPLSLVMTEEEVACELTVILNRLTLANADQPRVLIDSELVEASARREQREQTVIEADSSDTKSEEKVNAAERQETRDVSDEENLKKCLPLDVALAALEVLLQRAVEEEEAFSYLEFQPVALLVALCGCYSENYNVLVTEAGGILVSARRKTLRLASHHCLSLLIRLVKSNWNAISDVHLAWLQLEVSKRGWLHVALLSPVLTEVEGWSNRYSKSVEALCQAIKDNPGKSTRRLVHLMQLCLVNDAIFQIASDKLLLLKETVDSSNLMVAVKWILLSAVPTEMGCLVHIIRLLHTEESIKASQPVTDAEDDTGCTEPWPVIVCENLVDAALLLDPDTEAESLRCHALANYQAALQILTDLVSPAESIFVLSKIFCMHCILLSVTSGQAALILQVTAMDILSKLKLAMKDRKRRRSGGGVKVASRLKENRELQDVLGIVSDCICCVQDVAVQNILGKQFKEIAV</sequence>
<feature type="compositionally biased region" description="Basic and acidic residues" evidence="1">
    <location>
        <begin position="281"/>
        <end position="293"/>
    </location>
</feature>
<feature type="region of interest" description="Disordered" evidence="1">
    <location>
        <begin position="692"/>
        <end position="724"/>
    </location>
</feature>
<dbReference type="AlphaFoldDB" id="A0AAV3YZW9"/>
<name>A0AAV3YZW9_9GAST</name>
<dbReference type="Proteomes" id="UP000735302">
    <property type="component" value="Unassembled WGS sequence"/>
</dbReference>
<gene>
    <name evidence="2" type="ORF">PoB_001429300</name>
</gene>
<feature type="region of interest" description="Disordered" evidence="1">
    <location>
        <begin position="264"/>
        <end position="322"/>
    </location>
</feature>
<evidence type="ECO:0008006" key="4">
    <source>
        <dbReference type="Google" id="ProtNLM"/>
    </source>
</evidence>
<evidence type="ECO:0000313" key="3">
    <source>
        <dbReference type="Proteomes" id="UP000735302"/>
    </source>
</evidence>
<accession>A0AAV3YZW9</accession>
<evidence type="ECO:0000313" key="2">
    <source>
        <dbReference type="EMBL" id="GFN87787.1"/>
    </source>
</evidence>
<evidence type="ECO:0000256" key="1">
    <source>
        <dbReference type="SAM" id="MobiDB-lite"/>
    </source>
</evidence>
<dbReference type="EMBL" id="BLXT01001791">
    <property type="protein sequence ID" value="GFN87787.1"/>
    <property type="molecule type" value="Genomic_DNA"/>
</dbReference>
<proteinExistence type="predicted"/>
<reference evidence="2 3" key="1">
    <citation type="journal article" date="2021" name="Elife">
        <title>Chloroplast acquisition without the gene transfer in kleptoplastic sea slugs, Plakobranchus ocellatus.</title>
        <authorList>
            <person name="Maeda T."/>
            <person name="Takahashi S."/>
            <person name="Yoshida T."/>
            <person name="Shimamura S."/>
            <person name="Takaki Y."/>
            <person name="Nagai Y."/>
            <person name="Toyoda A."/>
            <person name="Suzuki Y."/>
            <person name="Arimoto A."/>
            <person name="Ishii H."/>
            <person name="Satoh N."/>
            <person name="Nishiyama T."/>
            <person name="Hasebe M."/>
            <person name="Maruyama T."/>
            <person name="Minagawa J."/>
            <person name="Obokata J."/>
            <person name="Shigenobu S."/>
        </authorList>
    </citation>
    <scope>NUCLEOTIDE SEQUENCE [LARGE SCALE GENOMIC DNA]</scope>
</reference>
<comment type="caution">
    <text evidence="2">The sequence shown here is derived from an EMBL/GenBank/DDBJ whole genome shotgun (WGS) entry which is preliminary data.</text>
</comment>
<keyword evidence="3" id="KW-1185">Reference proteome</keyword>